<dbReference type="GO" id="GO:0005576">
    <property type="term" value="C:extracellular region"/>
    <property type="evidence" value="ECO:0007669"/>
    <property type="project" value="TreeGrafter"/>
</dbReference>
<evidence type="ECO:0000256" key="3">
    <source>
        <dbReference type="ARBA" id="ARBA00022801"/>
    </source>
</evidence>
<dbReference type="PANTHER" id="PTHR47967:SF123">
    <property type="entry name" value="ASPARTIC PROTEINASE NEPENTHESIN-1-LIKE"/>
    <property type="match status" value="1"/>
</dbReference>
<dbReference type="GO" id="GO:0006508">
    <property type="term" value="P:proteolysis"/>
    <property type="evidence" value="ECO:0007669"/>
    <property type="project" value="UniProtKB-KW"/>
</dbReference>
<evidence type="ECO:0000256" key="1">
    <source>
        <dbReference type="ARBA" id="ARBA00007447"/>
    </source>
</evidence>
<dbReference type="InterPro" id="IPR051708">
    <property type="entry name" value="Plant_Aspart_Prot_A1"/>
</dbReference>
<dbReference type="EMBL" id="CAEKDK010000005">
    <property type="protein sequence ID" value="CAB4279212.1"/>
    <property type="molecule type" value="Genomic_DNA"/>
</dbReference>
<dbReference type="Gene3D" id="2.40.70.10">
    <property type="entry name" value="Acid Proteases"/>
    <property type="match status" value="1"/>
</dbReference>
<sequence length="223" mass="24522">MSTNSSEPLVPNTIRSPVRHSFNDFLYTEIYIGTPQKANFHIDTGSSMTWVQGKECQTCFLVSIPNFDGKQSTTCRAMLANNPLCVLPATGLVPISRSMLMALPESEGLFGLEKFTLLSNQGQQAIPNVPYGLGLDNNVNFNDRYHGQPNPISESMGLGGSQPTNILQQLNQITLQRFSYCLPPQFESQPSLLHLGNDAEIRGGTNVFATPILGAPNDHYYVR</sequence>
<dbReference type="AlphaFoldDB" id="A0A6J5UT56"/>
<dbReference type="CDD" id="cd05471">
    <property type="entry name" value="pepsin_like"/>
    <property type="match status" value="1"/>
</dbReference>
<comment type="similarity">
    <text evidence="1">Belongs to the peptidase A1 family.</text>
</comment>
<accession>A0A6J5UT56</accession>
<dbReference type="InterPro" id="IPR033121">
    <property type="entry name" value="PEPTIDASE_A1"/>
</dbReference>
<gene>
    <name evidence="5" type="ORF">CURHAP_LOCUS31391</name>
</gene>
<keyword evidence="3" id="KW-0378">Hydrolase</keyword>
<dbReference type="PROSITE" id="PS51767">
    <property type="entry name" value="PEPTIDASE_A1"/>
    <property type="match status" value="1"/>
</dbReference>
<evidence type="ECO:0000313" key="6">
    <source>
        <dbReference type="Proteomes" id="UP000507222"/>
    </source>
</evidence>
<dbReference type="Proteomes" id="UP000507222">
    <property type="component" value="Unassembled WGS sequence"/>
</dbReference>
<keyword evidence="2" id="KW-0645">Protease</keyword>
<dbReference type="InterPro" id="IPR032861">
    <property type="entry name" value="TAXi_N"/>
</dbReference>
<dbReference type="GO" id="GO:0008233">
    <property type="term" value="F:peptidase activity"/>
    <property type="evidence" value="ECO:0007669"/>
    <property type="project" value="UniProtKB-KW"/>
</dbReference>
<feature type="domain" description="Peptidase A1" evidence="4">
    <location>
        <begin position="26"/>
        <end position="223"/>
    </location>
</feature>
<dbReference type="SUPFAM" id="SSF50630">
    <property type="entry name" value="Acid proteases"/>
    <property type="match status" value="1"/>
</dbReference>
<name>A0A6J5UT56_PRUAR</name>
<reference evidence="5 6" key="1">
    <citation type="submission" date="2020-05" db="EMBL/GenBank/DDBJ databases">
        <authorList>
            <person name="Campoy J."/>
            <person name="Schneeberger K."/>
            <person name="Spophaly S."/>
        </authorList>
    </citation>
    <scope>NUCLEOTIDE SEQUENCE [LARGE SCALE GENOMIC DNA]</scope>
    <source>
        <strain evidence="5">PruArmRojPasFocal</strain>
    </source>
</reference>
<dbReference type="InterPro" id="IPR034164">
    <property type="entry name" value="Pepsin-like_dom"/>
</dbReference>
<dbReference type="InterPro" id="IPR021109">
    <property type="entry name" value="Peptidase_aspartic_dom_sf"/>
</dbReference>
<organism evidence="5 6">
    <name type="scientific">Prunus armeniaca</name>
    <name type="common">Apricot</name>
    <name type="synonym">Armeniaca vulgaris</name>
    <dbReference type="NCBI Taxonomy" id="36596"/>
    <lineage>
        <taxon>Eukaryota</taxon>
        <taxon>Viridiplantae</taxon>
        <taxon>Streptophyta</taxon>
        <taxon>Embryophyta</taxon>
        <taxon>Tracheophyta</taxon>
        <taxon>Spermatophyta</taxon>
        <taxon>Magnoliopsida</taxon>
        <taxon>eudicotyledons</taxon>
        <taxon>Gunneridae</taxon>
        <taxon>Pentapetalae</taxon>
        <taxon>rosids</taxon>
        <taxon>fabids</taxon>
        <taxon>Rosales</taxon>
        <taxon>Rosaceae</taxon>
        <taxon>Amygdaloideae</taxon>
        <taxon>Amygdaleae</taxon>
        <taxon>Prunus</taxon>
    </lineage>
</organism>
<proteinExistence type="inferred from homology"/>
<protein>
    <recommendedName>
        <fullName evidence="4">Peptidase A1 domain-containing protein</fullName>
    </recommendedName>
</protein>
<dbReference type="PANTHER" id="PTHR47967">
    <property type="entry name" value="OS07G0603500 PROTEIN-RELATED"/>
    <property type="match status" value="1"/>
</dbReference>
<evidence type="ECO:0000256" key="2">
    <source>
        <dbReference type="ARBA" id="ARBA00022670"/>
    </source>
</evidence>
<dbReference type="Pfam" id="PF14543">
    <property type="entry name" value="TAXi_N"/>
    <property type="match status" value="1"/>
</dbReference>
<evidence type="ECO:0000313" key="5">
    <source>
        <dbReference type="EMBL" id="CAB4279212.1"/>
    </source>
</evidence>
<evidence type="ECO:0000259" key="4">
    <source>
        <dbReference type="PROSITE" id="PS51767"/>
    </source>
</evidence>